<protein>
    <submittedName>
        <fullName evidence="2">Uncharacterized protein</fullName>
    </submittedName>
</protein>
<feature type="transmembrane region" description="Helical" evidence="1">
    <location>
        <begin position="27"/>
        <end position="49"/>
    </location>
</feature>
<dbReference type="EnsemblMetazoa" id="GPPI014356-RA">
    <property type="protein sequence ID" value="GPPI014356-PA"/>
    <property type="gene ID" value="GPPI014356"/>
</dbReference>
<organism evidence="2 3">
    <name type="scientific">Glossina palpalis gambiensis</name>
    <dbReference type="NCBI Taxonomy" id="67801"/>
    <lineage>
        <taxon>Eukaryota</taxon>
        <taxon>Metazoa</taxon>
        <taxon>Ecdysozoa</taxon>
        <taxon>Arthropoda</taxon>
        <taxon>Hexapoda</taxon>
        <taxon>Insecta</taxon>
        <taxon>Pterygota</taxon>
        <taxon>Neoptera</taxon>
        <taxon>Endopterygota</taxon>
        <taxon>Diptera</taxon>
        <taxon>Brachycera</taxon>
        <taxon>Muscomorpha</taxon>
        <taxon>Hippoboscoidea</taxon>
        <taxon>Glossinidae</taxon>
        <taxon>Glossina</taxon>
    </lineage>
</organism>
<keyword evidence="1" id="KW-1133">Transmembrane helix</keyword>
<sequence length="87" mass="9874">MYLFTAISQSIINGAGEMFDMTATLSTLLACLPLAIWAFPINLNIYLMYISKYCNKSVHNGGSCFHASVKLIVKREKKDKWKRMNAH</sequence>
<reference evidence="2" key="2">
    <citation type="submission" date="2020-05" db="UniProtKB">
        <authorList>
            <consortium name="EnsemblMetazoa"/>
        </authorList>
    </citation>
    <scope>IDENTIFICATION</scope>
    <source>
        <strain evidence="2">IAEA</strain>
    </source>
</reference>
<accession>A0A1B0B002</accession>
<dbReference type="VEuPathDB" id="VectorBase:GPPI014356"/>
<dbReference type="AlphaFoldDB" id="A0A1B0B002"/>
<name>A0A1B0B002_9MUSC</name>
<keyword evidence="1" id="KW-0812">Transmembrane</keyword>
<keyword evidence="3" id="KW-1185">Reference proteome</keyword>
<keyword evidence="1" id="KW-0472">Membrane</keyword>
<dbReference type="EMBL" id="JXJN01006507">
    <property type="status" value="NOT_ANNOTATED_CDS"/>
    <property type="molecule type" value="Genomic_DNA"/>
</dbReference>
<dbReference type="Proteomes" id="UP000092460">
    <property type="component" value="Unassembled WGS sequence"/>
</dbReference>
<proteinExistence type="predicted"/>
<reference evidence="3" key="1">
    <citation type="submission" date="2015-01" db="EMBL/GenBank/DDBJ databases">
        <authorList>
            <person name="Aksoy S."/>
            <person name="Warren W."/>
            <person name="Wilson R.K."/>
        </authorList>
    </citation>
    <scope>NUCLEOTIDE SEQUENCE [LARGE SCALE GENOMIC DNA]</scope>
    <source>
        <strain evidence="3">IAEA</strain>
    </source>
</reference>
<evidence type="ECO:0000313" key="3">
    <source>
        <dbReference type="Proteomes" id="UP000092460"/>
    </source>
</evidence>
<evidence type="ECO:0000256" key="1">
    <source>
        <dbReference type="SAM" id="Phobius"/>
    </source>
</evidence>
<evidence type="ECO:0000313" key="2">
    <source>
        <dbReference type="EnsemblMetazoa" id="GPPI014356-PA"/>
    </source>
</evidence>